<evidence type="ECO:0000313" key="3">
    <source>
        <dbReference type="Proteomes" id="UP000729701"/>
    </source>
</evidence>
<sequence length="456" mass="44344">MTKTTFVNGTPVNPDFLNSINNPVFDGLDFDGHFAKITNSDLSDTAGQIKPEWTTFRDTLKVQAATGLTVGYQGGSVILADSAIATISPANLSVTNNATNYVYVSEVGTVAVGSLLPVRCTPLAKVITSAGSISSVVDLRPRFQIQPRANTVASFGSGGYEGDLTISSNQSLSGTKYVRNFTLNTGVNLTVSGFLHIIASGTVTIDGSINVAPIVPGGRGFAGSPPATSLILADSGLGPGGGGGHNSSPAPVYSYSFSGAANTGSGGAAGLGIITNSLGSSQFITSKGGAGGGVFIVDAALGIAVTGAINCNSGNAVIGSVLVAESEASIVLPGAGGGSGGLIWLKSLVSITVTAAAVLSAKGGNGANGVRQNFSSGSGGGAGGGGGYVVLQSPNTNTTGATINLTGGTGGTASGTPPGVSASLGGTFGGQSGTATDSNGGNGGSGQLILQSFLPI</sequence>
<proteinExistence type="predicted"/>
<dbReference type="AlphaFoldDB" id="A0A951UUU4"/>
<dbReference type="EMBL" id="JAHHGZ010000030">
    <property type="protein sequence ID" value="MBW4670424.1"/>
    <property type="molecule type" value="Genomic_DNA"/>
</dbReference>
<gene>
    <name evidence="2" type="ORF">KME60_24165</name>
</gene>
<protein>
    <submittedName>
        <fullName evidence="2">Uncharacterized protein</fullName>
    </submittedName>
</protein>
<reference evidence="2" key="2">
    <citation type="journal article" date="2022" name="Microbiol. Resour. Announc.">
        <title>Metagenome Sequencing to Explore Phylogenomics of Terrestrial Cyanobacteria.</title>
        <authorList>
            <person name="Ward R.D."/>
            <person name="Stajich J.E."/>
            <person name="Johansen J.R."/>
            <person name="Huntemann M."/>
            <person name="Clum A."/>
            <person name="Foster B."/>
            <person name="Foster B."/>
            <person name="Roux S."/>
            <person name="Palaniappan K."/>
            <person name="Varghese N."/>
            <person name="Mukherjee S."/>
            <person name="Reddy T.B.K."/>
            <person name="Daum C."/>
            <person name="Copeland A."/>
            <person name="Chen I.A."/>
            <person name="Ivanova N.N."/>
            <person name="Kyrpides N.C."/>
            <person name="Shapiro N."/>
            <person name="Eloe-Fadrosh E.A."/>
            <person name="Pietrasiak N."/>
        </authorList>
    </citation>
    <scope>NUCLEOTIDE SEQUENCE</scope>
    <source>
        <strain evidence="2">GSE-NOS-MK-12-04C</strain>
    </source>
</reference>
<feature type="region of interest" description="Disordered" evidence="1">
    <location>
        <begin position="400"/>
        <end position="446"/>
    </location>
</feature>
<name>A0A951UUU4_9CYAN</name>
<accession>A0A951UUU4</accession>
<organism evidence="2 3">
    <name type="scientific">Cyanomargarita calcarea GSE-NOS-MK-12-04C</name>
    <dbReference type="NCBI Taxonomy" id="2839659"/>
    <lineage>
        <taxon>Bacteria</taxon>
        <taxon>Bacillati</taxon>
        <taxon>Cyanobacteriota</taxon>
        <taxon>Cyanophyceae</taxon>
        <taxon>Nostocales</taxon>
        <taxon>Cyanomargaritaceae</taxon>
        <taxon>Cyanomargarita</taxon>
    </lineage>
</organism>
<reference evidence="2" key="1">
    <citation type="submission" date="2021-05" db="EMBL/GenBank/DDBJ databases">
        <authorList>
            <person name="Pietrasiak N."/>
            <person name="Ward R."/>
            <person name="Stajich J.E."/>
            <person name="Kurbessoian T."/>
        </authorList>
    </citation>
    <scope>NUCLEOTIDE SEQUENCE</scope>
    <source>
        <strain evidence="2">GSE-NOS-MK-12-04C</strain>
    </source>
</reference>
<comment type="caution">
    <text evidence="2">The sequence shown here is derived from an EMBL/GenBank/DDBJ whole genome shotgun (WGS) entry which is preliminary data.</text>
</comment>
<dbReference type="Proteomes" id="UP000729701">
    <property type="component" value="Unassembled WGS sequence"/>
</dbReference>
<evidence type="ECO:0000313" key="2">
    <source>
        <dbReference type="EMBL" id="MBW4670424.1"/>
    </source>
</evidence>
<evidence type="ECO:0000256" key="1">
    <source>
        <dbReference type="SAM" id="MobiDB-lite"/>
    </source>
</evidence>